<feature type="compositionally biased region" description="Low complexity" evidence="1">
    <location>
        <begin position="1"/>
        <end position="18"/>
    </location>
</feature>
<dbReference type="AlphaFoldDB" id="A0A8H6M421"/>
<gene>
    <name evidence="2" type="ORF">DFP72DRAFT_1070319</name>
</gene>
<accession>A0A8H6M421</accession>
<keyword evidence="3" id="KW-1185">Reference proteome</keyword>
<sequence length="217" mass="22381">MSSSPSLTSALPATSFPSLCPPPSPSSSTSSTTFHAGLGDGGRAPVAVGDLLTAATMPDRQSTVLVDAPERNARTVPMVVTAFAVVVCFRSDDLYTRMDSRPSRATASKSLSSLCMHPSPSTLLWPLVVETVVNVVAGFVNNASAVFSTGASPGLLVVVTNAARVGGQVVLVAVVSSRRRLVIASTVTELCPIAEDLAQWLRVAGCWVDVVAGKVPC</sequence>
<proteinExistence type="predicted"/>
<evidence type="ECO:0000313" key="2">
    <source>
        <dbReference type="EMBL" id="KAF6752374.1"/>
    </source>
</evidence>
<reference evidence="2 3" key="1">
    <citation type="submission" date="2020-07" db="EMBL/GenBank/DDBJ databases">
        <title>Comparative genomics of pyrophilous fungi reveals a link between fire events and developmental genes.</title>
        <authorList>
            <consortium name="DOE Joint Genome Institute"/>
            <person name="Steindorff A.S."/>
            <person name="Carver A."/>
            <person name="Calhoun S."/>
            <person name="Stillman K."/>
            <person name="Liu H."/>
            <person name="Lipzen A."/>
            <person name="Pangilinan J."/>
            <person name="Labutti K."/>
            <person name="Bruns T.D."/>
            <person name="Grigoriev I.V."/>
        </authorList>
    </citation>
    <scope>NUCLEOTIDE SEQUENCE [LARGE SCALE GENOMIC DNA]</scope>
    <source>
        <strain evidence="2 3">CBS 144469</strain>
    </source>
</reference>
<name>A0A8H6M421_9AGAR</name>
<organism evidence="2 3">
    <name type="scientific">Ephemerocybe angulata</name>
    <dbReference type="NCBI Taxonomy" id="980116"/>
    <lineage>
        <taxon>Eukaryota</taxon>
        <taxon>Fungi</taxon>
        <taxon>Dikarya</taxon>
        <taxon>Basidiomycota</taxon>
        <taxon>Agaricomycotina</taxon>
        <taxon>Agaricomycetes</taxon>
        <taxon>Agaricomycetidae</taxon>
        <taxon>Agaricales</taxon>
        <taxon>Agaricineae</taxon>
        <taxon>Psathyrellaceae</taxon>
        <taxon>Ephemerocybe</taxon>
    </lineage>
</organism>
<dbReference type="OrthoDB" id="10653397at2759"/>
<evidence type="ECO:0000256" key="1">
    <source>
        <dbReference type="SAM" id="MobiDB-lite"/>
    </source>
</evidence>
<dbReference type="EMBL" id="JACGCI010000044">
    <property type="protein sequence ID" value="KAF6752374.1"/>
    <property type="molecule type" value="Genomic_DNA"/>
</dbReference>
<evidence type="ECO:0000313" key="3">
    <source>
        <dbReference type="Proteomes" id="UP000521943"/>
    </source>
</evidence>
<protein>
    <submittedName>
        <fullName evidence="2">Uncharacterized protein</fullName>
    </submittedName>
</protein>
<dbReference type="Proteomes" id="UP000521943">
    <property type="component" value="Unassembled WGS sequence"/>
</dbReference>
<comment type="caution">
    <text evidence="2">The sequence shown here is derived from an EMBL/GenBank/DDBJ whole genome shotgun (WGS) entry which is preliminary data.</text>
</comment>
<feature type="region of interest" description="Disordered" evidence="1">
    <location>
        <begin position="1"/>
        <end position="38"/>
    </location>
</feature>